<proteinExistence type="inferred from homology"/>
<gene>
    <name evidence="6" type="ORF">Amon01_000132000</name>
</gene>
<dbReference type="SUPFAM" id="SSF75632">
    <property type="entry name" value="Cullin homology domain"/>
    <property type="match status" value="1"/>
</dbReference>
<dbReference type="Pfam" id="PF26557">
    <property type="entry name" value="Cullin_AB"/>
    <property type="match status" value="1"/>
</dbReference>
<evidence type="ECO:0000259" key="5">
    <source>
        <dbReference type="PROSITE" id="PS50069"/>
    </source>
</evidence>
<feature type="compositionally biased region" description="Acidic residues" evidence="4">
    <location>
        <begin position="32"/>
        <end position="43"/>
    </location>
</feature>
<dbReference type="Gene3D" id="3.30.230.130">
    <property type="entry name" value="Cullin, Chain C, Domain 2"/>
    <property type="match status" value="1"/>
</dbReference>
<dbReference type="EMBL" id="BSXU01000398">
    <property type="protein sequence ID" value="GMG20556.1"/>
    <property type="molecule type" value="Genomic_DNA"/>
</dbReference>
<dbReference type="SUPFAM" id="SSF46785">
    <property type="entry name" value="Winged helix' DNA-binding domain"/>
    <property type="match status" value="1"/>
</dbReference>
<dbReference type="SUPFAM" id="SSF74788">
    <property type="entry name" value="Cullin repeat-like"/>
    <property type="match status" value="1"/>
</dbReference>
<sequence>MQGQLTILIPTVKRQKLPRVSKTTSTSNPDNNNDDDDDDEMEDAPPLVTSLSDTKELFKERLLGTLEFALTHSNNANLPFAMSNLQFMTESFLSDKQFLVKIFDQISDIFERNILHAVSTAIINSLVPFKQFIDEFQSWKLILDRIHQIFLYLDISTTLRSYYPHTDKIRRLKPFGIQLFAANLVYSRRNNDSEVSLFDREETITRSKIMISLYDTLVSYLTQFNDNAASKNEVEQCLTVFHEINEVEVNISGQDKLKTVQILKHMLLRICKDVQEKWVQENKLTYISKCLLLKQKYISICESFDLFDKEQFHELLDQEYMHVLFNDMAIIPVLIELLKSPEEYKDQLKDAYATCCLIKDWDNSRFSNQFQKSTQESLAQLLNSKLPNISRTEFSSLYHSLLSFKKLRDFLIRDCFNNDAVFVASTQTLYGDVITKLNASTVICDTVLKSLDNFIKKISGSSRSRVNFDEKSVSEMVESACSVLEMVSKKHYFFDKYQIQMTLRLLRSNSSHISPNNDDKTGSLKLERMIIGKLTSIVGSMYTDKLNLMITDIVASNKVLGQFIASMNLESSTEVCVACLQSDYWKDPPENHNLKLIPPIQKLISEFESFYKTSRSVNFEWKLHFQRLVIDVQFDDWDSNSIKSVDCSIYQATILLSFENVDKLTLHQLLELTGMDNAFLLDNLKNMVEGRYPVLKFDGECYSINQSFDDSKHTIKLPMIISDDLRQKTVPSSFVRRGESRDPLEMMKLNLQAFVTHTLKVEKSLQHINLVNSSLDHLKESKIDYLKLFDGSSSKFMTFLKKIIDGLITDGYIQRDRKDLDVYLYIP</sequence>
<dbReference type="SMART" id="SM00182">
    <property type="entry name" value="CULLIN"/>
    <property type="match status" value="1"/>
</dbReference>
<dbReference type="InterPro" id="IPR001373">
    <property type="entry name" value="Cullin_N"/>
</dbReference>
<dbReference type="GO" id="GO:0031625">
    <property type="term" value="F:ubiquitin protein ligase binding"/>
    <property type="evidence" value="ECO:0007669"/>
    <property type="project" value="InterPro"/>
</dbReference>
<dbReference type="SMART" id="SM00884">
    <property type="entry name" value="Cullin_Nedd8"/>
    <property type="match status" value="1"/>
</dbReference>
<reference evidence="6" key="1">
    <citation type="submission" date="2023-04" db="EMBL/GenBank/DDBJ databases">
        <title>Ambrosiozyma monospora NBRC 1965.</title>
        <authorList>
            <person name="Ichikawa N."/>
            <person name="Sato H."/>
            <person name="Tonouchi N."/>
        </authorList>
    </citation>
    <scope>NUCLEOTIDE SEQUENCE</scope>
    <source>
        <strain evidence="6">NBRC 1965</strain>
    </source>
</reference>
<dbReference type="PROSITE" id="PS50069">
    <property type="entry name" value="CULLIN_2"/>
    <property type="match status" value="1"/>
</dbReference>
<dbReference type="AlphaFoldDB" id="A0A9W6YMR8"/>
<dbReference type="GO" id="GO:0006511">
    <property type="term" value="P:ubiquitin-dependent protein catabolic process"/>
    <property type="evidence" value="ECO:0007669"/>
    <property type="project" value="InterPro"/>
</dbReference>
<comment type="caution">
    <text evidence="6">The sequence shown here is derived from an EMBL/GenBank/DDBJ whole genome shotgun (WGS) entry which is preliminary data.</text>
</comment>
<comment type="similarity">
    <text evidence="1 2 3">Belongs to the cullin family.</text>
</comment>
<evidence type="ECO:0000256" key="4">
    <source>
        <dbReference type="SAM" id="MobiDB-lite"/>
    </source>
</evidence>
<evidence type="ECO:0000256" key="3">
    <source>
        <dbReference type="RuleBase" id="RU003829"/>
    </source>
</evidence>
<evidence type="ECO:0000313" key="7">
    <source>
        <dbReference type="Proteomes" id="UP001165063"/>
    </source>
</evidence>
<dbReference type="InterPro" id="IPR036390">
    <property type="entry name" value="WH_DNA-bd_sf"/>
</dbReference>
<name>A0A9W6YMR8_AMBMO</name>
<dbReference type="Proteomes" id="UP001165063">
    <property type="component" value="Unassembled WGS sequence"/>
</dbReference>
<keyword evidence="7" id="KW-1185">Reference proteome</keyword>
<dbReference type="InterPro" id="IPR036388">
    <property type="entry name" value="WH-like_DNA-bd_sf"/>
</dbReference>
<feature type="domain" description="Cullin family profile" evidence="5">
    <location>
        <begin position="445"/>
        <end position="688"/>
    </location>
</feature>
<dbReference type="Pfam" id="PF00888">
    <property type="entry name" value="Cullin"/>
    <property type="match status" value="1"/>
</dbReference>
<dbReference type="InterPro" id="IPR016158">
    <property type="entry name" value="Cullin_homology"/>
</dbReference>
<organism evidence="6 7">
    <name type="scientific">Ambrosiozyma monospora</name>
    <name type="common">Yeast</name>
    <name type="synonym">Endomycopsis monosporus</name>
    <dbReference type="NCBI Taxonomy" id="43982"/>
    <lineage>
        <taxon>Eukaryota</taxon>
        <taxon>Fungi</taxon>
        <taxon>Dikarya</taxon>
        <taxon>Ascomycota</taxon>
        <taxon>Saccharomycotina</taxon>
        <taxon>Pichiomycetes</taxon>
        <taxon>Pichiales</taxon>
        <taxon>Pichiaceae</taxon>
        <taxon>Ambrosiozyma</taxon>
    </lineage>
</organism>
<dbReference type="InterPro" id="IPR059120">
    <property type="entry name" value="Cullin-like_AB"/>
</dbReference>
<dbReference type="Gene3D" id="1.20.1310.10">
    <property type="entry name" value="Cullin Repeats"/>
    <property type="match status" value="1"/>
</dbReference>
<accession>A0A9W6YMR8</accession>
<feature type="region of interest" description="Disordered" evidence="4">
    <location>
        <begin position="15"/>
        <end position="46"/>
    </location>
</feature>
<dbReference type="Gene3D" id="1.10.10.10">
    <property type="entry name" value="Winged helix-like DNA-binding domain superfamily/Winged helix DNA-binding domain"/>
    <property type="match status" value="1"/>
</dbReference>
<protein>
    <submittedName>
        <fullName evidence="6">Unnamed protein product</fullName>
    </submittedName>
</protein>
<evidence type="ECO:0000313" key="6">
    <source>
        <dbReference type="EMBL" id="GMG20556.1"/>
    </source>
</evidence>
<dbReference type="InterPro" id="IPR019559">
    <property type="entry name" value="Cullin_neddylation_domain"/>
</dbReference>
<dbReference type="InterPro" id="IPR016159">
    <property type="entry name" value="Cullin_repeat-like_dom_sf"/>
</dbReference>
<evidence type="ECO:0000256" key="2">
    <source>
        <dbReference type="PROSITE-ProRule" id="PRU00330"/>
    </source>
</evidence>
<dbReference type="OrthoDB" id="27073at2759"/>
<dbReference type="PANTHER" id="PTHR11932">
    <property type="entry name" value="CULLIN"/>
    <property type="match status" value="1"/>
</dbReference>
<evidence type="ECO:0000256" key="1">
    <source>
        <dbReference type="ARBA" id="ARBA00006019"/>
    </source>
</evidence>
<dbReference type="InterPro" id="IPR045093">
    <property type="entry name" value="Cullin"/>
</dbReference>
<dbReference type="InterPro" id="IPR036317">
    <property type="entry name" value="Cullin_homology_sf"/>
</dbReference>